<evidence type="ECO:0000313" key="8">
    <source>
        <dbReference type="EMBL" id="EAY20648.1"/>
    </source>
</evidence>
<keyword evidence="2 4" id="KW-0689">Ribosomal protein</keyword>
<dbReference type="PANTHER" id="PTHR11205">
    <property type="entry name" value="RIBOSOMAL PROTEIN S7"/>
    <property type="match status" value="1"/>
</dbReference>
<evidence type="ECO:0000256" key="4">
    <source>
        <dbReference type="RuleBase" id="RU003619"/>
    </source>
</evidence>
<reference evidence="6" key="2">
    <citation type="journal article" date="2007" name="Science">
        <title>Draft genome sequence of the sexually transmitted pathogen Trichomonas vaginalis.</title>
        <authorList>
            <person name="Carlton J.M."/>
            <person name="Hirt R.P."/>
            <person name="Silva J.C."/>
            <person name="Delcher A.L."/>
            <person name="Schatz M."/>
            <person name="Zhao Q."/>
            <person name="Wortman J.R."/>
            <person name="Bidwell S.L."/>
            <person name="Alsmark U.C.M."/>
            <person name="Besteiro S."/>
            <person name="Sicheritz-Ponten T."/>
            <person name="Noel C.J."/>
            <person name="Dacks J.B."/>
            <person name="Foster P.G."/>
            <person name="Simillion C."/>
            <person name="Van de Peer Y."/>
            <person name="Miranda-Saavedra D."/>
            <person name="Barton G.J."/>
            <person name="Westrop G.D."/>
            <person name="Mueller S."/>
            <person name="Dessi D."/>
            <person name="Fiori P.L."/>
            <person name="Ren Q."/>
            <person name="Paulsen I."/>
            <person name="Zhang H."/>
            <person name="Bastida-Corcuera F.D."/>
            <person name="Simoes-Barbosa A."/>
            <person name="Brown M.T."/>
            <person name="Hayes R.D."/>
            <person name="Mukherjee M."/>
            <person name="Okumura C.Y."/>
            <person name="Schneider R."/>
            <person name="Smith A.J."/>
            <person name="Vanacova S."/>
            <person name="Villalvazo M."/>
            <person name="Haas B.J."/>
            <person name="Pertea M."/>
            <person name="Feldblyum T.V."/>
            <person name="Utterback T.R."/>
            <person name="Shu C.L."/>
            <person name="Osoegawa K."/>
            <person name="de Jong P.J."/>
            <person name="Hrdy I."/>
            <person name="Horvathova L."/>
            <person name="Zubacova Z."/>
            <person name="Dolezal P."/>
            <person name="Malik S.B."/>
            <person name="Logsdon J.M. Jr."/>
            <person name="Henze K."/>
            <person name="Gupta A."/>
            <person name="Wang C.C."/>
            <person name="Dunne R.L."/>
            <person name="Upcroft J.A."/>
            <person name="Upcroft P."/>
            <person name="White O."/>
            <person name="Salzberg S.L."/>
            <person name="Tang P."/>
            <person name="Chiu C.-H."/>
            <person name="Lee Y.-S."/>
            <person name="Embley T.M."/>
            <person name="Coombs G.H."/>
            <person name="Mottram J.C."/>
            <person name="Tachezy J."/>
            <person name="Fraser-Liggett C.M."/>
            <person name="Johnson P.J."/>
        </authorList>
    </citation>
    <scope>NUCLEOTIDE SEQUENCE [LARGE SCALE GENOMIC DNA]</scope>
    <source>
        <strain evidence="6">G3</strain>
    </source>
</reference>
<dbReference type="InterPro" id="IPR000235">
    <property type="entry name" value="Ribosomal_uS7"/>
</dbReference>
<evidence type="ECO:0000259" key="5">
    <source>
        <dbReference type="Pfam" id="PF00177"/>
    </source>
</evidence>
<dbReference type="GO" id="GO:0022627">
    <property type="term" value="C:cytosolic small ribosomal subunit"/>
    <property type="evidence" value="ECO:0000318"/>
    <property type="project" value="GO_Central"/>
</dbReference>
<dbReference type="FunFam" id="1.10.455.10:FF:000008">
    <property type="entry name" value="40S ribosomal protein S5, putative"/>
    <property type="match status" value="1"/>
</dbReference>
<dbReference type="EMBL" id="DS113196">
    <property type="protein sequence ID" value="EAY20622.1"/>
    <property type="molecule type" value="Genomic_DNA"/>
</dbReference>
<dbReference type="SMR" id="A2DFZ5"/>
<comment type="similarity">
    <text evidence="1 4">Belongs to the universal ribosomal protein uS7 family.</text>
</comment>
<dbReference type="GO" id="GO:0003729">
    <property type="term" value="F:mRNA binding"/>
    <property type="evidence" value="ECO:0000318"/>
    <property type="project" value="GO_Central"/>
</dbReference>
<reference evidence="6" key="1">
    <citation type="submission" date="2006-10" db="EMBL/GenBank/DDBJ databases">
        <authorList>
            <person name="Amadeo P."/>
            <person name="Zhao Q."/>
            <person name="Wortman J."/>
            <person name="Fraser-Liggett C."/>
            <person name="Carlton J."/>
        </authorList>
    </citation>
    <scope>NUCLEOTIDE SEQUENCE</scope>
    <source>
        <strain evidence="6">G3</strain>
    </source>
</reference>
<dbReference type="GO" id="GO:0005840">
    <property type="term" value="C:ribosome"/>
    <property type="evidence" value="ECO:0000318"/>
    <property type="project" value="GO_Central"/>
</dbReference>
<dbReference type="VEuPathDB" id="TrichDB:TVAGG3_0953390"/>
<dbReference type="InterPro" id="IPR023798">
    <property type="entry name" value="Ribosomal_uS7_dom"/>
</dbReference>
<dbReference type="VEuPathDB" id="TrichDB:TVAGG3_0952980"/>
<evidence type="ECO:0000256" key="3">
    <source>
        <dbReference type="ARBA" id="ARBA00023274"/>
    </source>
</evidence>
<proteinExistence type="inferred from homology"/>
<dbReference type="OrthoDB" id="10264639at2759"/>
<dbReference type="KEGG" id="tva:5466191"/>
<dbReference type="NCBIfam" id="TIGR01028">
    <property type="entry name" value="uS7_euk_arch"/>
    <property type="match status" value="1"/>
</dbReference>
<dbReference type="KEGG" id="tva:5466192"/>
<dbReference type="EMBL" id="DS113196">
    <property type="protein sequence ID" value="EAY20625.1"/>
    <property type="molecule type" value="Genomic_DNA"/>
</dbReference>
<dbReference type="Pfam" id="PF00177">
    <property type="entry name" value="Ribosomal_S7"/>
    <property type="match status" value="1"/>
</dbReference>
<dbReference type="PIRSF" id="PIRSF002122">
    <property type="entry name" value="RPS7p_RPS7a_RPS5e_RPS7o"/>
    <property type="match status" value="1"/>
</dbReference>
<dbReference type="GO" id="GO:0006412">
    <property type="term" value="P:translation"/>
    <property type="evidence" value="ECO:0000318"/>
    <property type="project" value="GO_Central"/>
</dbReference>
<dbReference type="EMBL" id="DS113196">
    <property type="protein sequence ID" value="EAY20649.1"/>
    <property type="molecule type" value="Genomic_DNA"/>
</dbReference>
<gene>
    <name evidence="6" type="ORF">TVAG_163180</name>
    <name evidence="7" type="ORF">TVAG_163210</name>
    <name evidence="8" type="ORF">TVAG_163440</name>
    <name evidence="9" type="ORF">TVAG_163450</name>
</gene>
<dbReference type="OMA" id="KMNIVER"/>
<evidence type="ECO:0000256" key="1">
    <source>
        <dbReference type="ARBA" id="ARBA00007151"/>
    </source>
</evidence>
<keyword evidence="10" id="KW-1185">Reference proteome</keyword>
<dbReference type="GO" id="GO:0003735">
    <property type="term" value="F:structural constituent of ribosome"/>
    <property type="evidence" value="ECO:0000318"/>
    <property type="project" value="GO_Central"/>
</dbReference>
<dbReference type="PROSITE" id="PS00052">
    <property type="entry name" value="RIBOSOMAL_S7"/>
    <property type="match status" value="1"/>
</dbReference>
<organism evidence="6 10">
    <name type="scientific">Trichomonas vaginalis (strain ATCC PRA-98 / G3)</name>
    <dbReference type="NCBI Taxonomy" id="412133"/>
    <lineage>
        <taxon>Eukaryota</taxon>
        <taxon>Metamonada</taxon>
        <taxon>Parabasalia</taxon>
        <taxon>Trichomonadida</taxon>
        <taxon>Trichomonadidae</taxon>
        <taxon>Trichomonas</taxon>
    </lineage>
</organism>
<dbReference type="KEGG" id="tva:5466168"/>
<dbReference type="RefSeq" id="XP_001581608.1">
    <property type="nucleotide sequence ID" value="XM_001581558.1"/>
</dbReference>
<protein>
    <submittedName>
        <fullName evidence="6">40S ribosomal protein S5, putative</fullName>
    </submittedName>
</protein>
<dbReference type="RefSeq" id="XP_001581611.1">
    <property type="nucleotide sequence ID" value="XM_001581561.1"/>
</dbReference>
<dbReference type="KEGG" id="tva:5466166"/>
<dbReference type="InterPro" id="IPR036823">
    <property type="entry name" value="Ribosomal_uS7_dom_sf"/>
</dbReference>
<dbReference type="Gene3D" id="1.10.455.10">
    <property type="entry name" value="Ribosomal protein S7 domain"/>
    <property type="match status" value="1"/>
</dbReference>
<feature type="domain" description="Small ribosomal subunit protein uS7" evidence="5">
    <location>
        <begin position="33"/>
        <end position="193"/>
    </location>
</feature>
<evidence type="ECO:0000256" key="2">
    <source>
        <dbReference type="ARBA" id="ARBA00022980"/>
    </source>
</evidence>
<dbReference type="Proteomes" id="UP000001542">
    <property type="component" value="Unassembled WGS sequence"/>
</dbReference>
<evidence type="ECO:0000313" key="6">
    <source>
        <dbReference type="EMBL" id="EAY20622.1"/>
    </source>
</evidence>
<accession>A2DFZ5</accession>
<keyword evidence="3 4" id="KW-0687">Ribonucleoprotein</keyword>
<dbReference type="VEuPathDB" id="TrichDB:TVAGG3_0952920"/>
<dbReference type="InterPro" id="IPR020606">
    <property type="entry name" value="Ribosomal_uS7_CS"/>
</dbReference>
<dbReference type="RefSeq" id="XP_001581634.1">
    <property type="nucleotide sequence ID" value="XM_001581584.1"/>
</dbReference>
<evidence type="ECO:0000313" key="7">
    <source>
        <dbReference type="EMBL" id="EAY20625.1"/>
    </source>
</evidence>
<name>A2DFZ5_TRIV3</name>
<evidence type="ECO:0000313" key="9">
    <source>
        <dbReference type="EMBL" id="EAY20649.1"/>
    </source>
</evidence>
<dbReference type="RefSeq" id="XP_001581635.1">
    <property type="nucleotide sequence ID" value="XM_001581585.1"/>
</dbReference>
<dbReference type="GO" id="GO:0019843">
    <property type="term" value="F:rRNA binding"/>
    <property type="evidence" value="ECO:0000318"/>
    <property type="project" value="GO_Central"/>
</dbReference>
<dbReference type="NCBIfam" id="NF003106">
    <property type="entry name" value="PRK04027.1"/>
    <property type="match status" value="1"/>
</dbReference>
<evidence type="ECO:0000313" key="10">
    <source>
        <dbReference type="Proteomes" id="UP000001542"/>
    </source>
</evidence>
<dbReference type="VEuPathDB" id="TrichDB:TVAG_163180"/>
<dbReference type="EMBL" id="DS113196">
    <property type="protein sequence ID" value="EAY20648.1"/>
    <property type="molecule type" value="Genomic_DNA"/>
</dbReference>
<dbReference type="eggNOG" id="KOG3291">
    <property type="taxonomic scope" value="Eukaryota"/>
</dbReference>
<dbReference type="VEuPathDB" id="TrichDB:TVAGG3_0953380"/>
<dbReference type="AlphaFoldDB" id="A2DFZ5"/>
<dbReference type="CDD" id="cd14867">
    <property type="entry name" value="uS7_Eukaryote"/>
    <property type="match status" value="1"/>
</dbReference>
<dbReference type="FunCoup" id="A2DFZ5">
    <property type="interactions" value="733"/>
</dbReference>
<dbReference type="InterPro" id="IPR005716">
    <property type="entry name" value="Ribosomal_uS7_euk/arc"/>
</dbReference>
<sequence>MQDVKLFGKYSYDDVDFSQLDPALVDYISVHEKQHVMVPHTAGRYVHKRFQKVSCPLVERLCNHLMSRGRNTGKKLLAIRIVEHAFDIIALSTGQNPIVTFVKGVQYCGAREDSTRIGVGGTVRRQACDVSPLRRIDQALSLITEGVRKAAFRSSRNIAECLADELIAASNNDQTSYACRKKDELERIAKSNR</sequence>
<dbReference type="STRING" id="5722.A2DFZ5"/>
<dbReference type="SUPFAM" id="SSF47973">
    <property type="entry name" value="Ribosomal protein S7"/>
    <property type="match status" value="1"/>
</dbReference>